<feature type="modified residue" description="4-aspartylphosphate" evidence="4">
    <location>
        <position position="55"/>
    </location>
</feature>
<dbReference type="InterPro" id="IPR004358">
    <property type="entry name" value="Sig_transdc_His_kin-like_C"/>
</dbReference>
<feature type="domain" description="Histidine kinase" evidence="5">
    <location>
        <begin position="167"/>
        <end position="397"/>
    </location>
</feature>
<name>A0ABX8Z3B0_9NEIS</name>
<dbReference type="InterPro" id="IPR005467">
    <property type="entry name" value="His_kinase_dom"/>
</dbReference>
<dbReference type="RefSeq" id="WP_221005447.1">
    <property type="nucleotide sequence ID" value="NZ_CP081150.1"/>
</dbReference>
<organism evidence="7 8">
    <name type="scientific">Deefgea tanakiae</name>
    <dbReference type="NCBI Taxonomy" id="2865840"/>
    <lineage>
        <taxon>Bacteria</taxon>
        <taxon>Pseudomonadati</taxon>
        <taxon>Pseudomonadota</taxon>
        <taxon>Betaproteobacteria</taxon>
        <taxon>Neisseriales</taxon>
        <taxon>Chitinibacteraceae</taxon>
        <taxon>Deefgea</taxon>
    </lineage>
</organism>
<sequence length="404" mass="43878">MSERASILIVDDAPENLEYLSSILSPIYKVRAASNGDRALAIVMSETPPDLILLDIMMPGIDGYEVCRQIKASPLRRSIPILFVTALGEETEEAKGLAMGAEDYISKPYSASIVLARVNTQLVINTQSRELECANAALSHTLAHLQQTQSELVENQKLAALGRMVAGLAHELNTPIGIALTTCTAMGSWVRTLSNSIEQGGLKRSSLLDYLQHTSEASEVLERALNRCAYLVESFKKLTIRDEDAVFSTFDLSDMVTMACYPVSDLLQAEGIQLQIHVAPIQMLSCPMLIVDVFNHLIRNAKEHAFIDQVQPLICIEAAARDGLVTISVSDNGCGIPEALQDRIFEPMFTVTLGNGGLGLGLSIVWDIVTNRLGGSIRVQNQLGGGCRFVMVLPQELKPSANAL</sequence>
<dbReference type="InterPro" id="IPR036890">
    <property type="entry name" value="HATPase_C_sf"/>
</dbReference>
<comment type="catalytic activity">
    <reaction evidence="1">
        <text>ATP + protein L-histidine = ADP + protein N-phospho-L-histidine.</text>
        <dbReference type="EC" id="2.7.13.3"/>
    </reaction>
</comment>
<evidence type="ECO:0000256" key="2">
    <source>
        <dbReference type="ARBA" id="ARBA00012438"/>
    </source>
</evidence>
<keyword evidence="3 4" id="KW-0597">Phosphoprotein</keyword>
<evidence type="ECO:0000313" key="8">
    <source>
        <dbReference type="Proteomes" id="UP000825679"/>
    </source>
</evidence>
<evidence type="ECO:0000256" key="4">
    <source>
        <dbReference type="PROSITE-ProRule" id="PRU00169"/>
    </source>
</evidence>
<dbReference type="InterPro" id="IPR036097">
    <property type="entry name" value="HisK_dim/P_sf"/>
</dbReference>
<dbReference type="Gene3D" id="3.40.50.2300">
    <property type="match status" value="1"/>
</dbReference>
<dbReference type="InterPro" id="IPR003594">
    <property type="entry name" value="HATPase_dom"/>
</dbReference>
<dbReference type="PROSITE" id="PS50110">
    <property type="entry name" value="RESPONSE_REGULATORY"/>
    <property type="match status" value="1"/>
</dbReference>
<dbReference type="PROSITE" id="PS50109">
    <property type="entry name" value="HIS_KIN"/>
    <property type="match status" value="1"/>
</dbReference>
<dbReference type="Gene3D" id="1.10.287.130">
    <property type="match status" value="1"/>
</dbReference>
<keyword evidence="8" id="KW-1185">Reference proteome</keyword>
<dbReference type="InterPro" id="IPR001789">
    <property type="entry name" value="Sig_transdc_resp-reg_receiver"/>
</dbReference>
<dbReference type="Proteomes" id="UP000825679">
    <property type="component" value="Chromosome"/>
</dbReference>
<dbReference type="PANTHER" id="PTHR43547">
    <property type="entry name" value="TWO-COMPONENT HISTIDINE KINASE"/>
    <property type="match status" value="1"/>
</dbReference>
<dbReference type="Gene3D" id="3.30.565.10">
    <property type="entry name" value="Histidine kinase-like ATPase, C-terminal domain"/>
    <property type="match status" value="1"/>
</dbReference>
<dbReference type="SMART" id="SM00387">
    <property type="entry name" value="HATPase_c"/>
    <property type="match status" value="1"/>
</dbReference>
<gene>
    <name evidence="7" type="ORF">K4H28_12195</name>
</gene>
<dbReference type="InterPro" id="IPR003661">
    <property type="entry name" value="HisK_dim/P_dom"/>
</dbReference>
<reference evidence="7 8" key="1">
    <citation type="submission" date="2021-08" db="EMBL/GenBank/DDBJ databases">
        <title>complete genome sequencing of Deefgea sp. D25.</title>
        <authorList>
            <person name="Bae J.-W."/>
            <person name="Gim D.-H."/>
        </authorList>
    </citation>
    <scope>NUCLEOTIDE SEQUENCE [LARGE SCALE GENOMIC DNA]</scope>
    <source>
        <strain evidence="7 8">D25</strain>
    </source>
</reference>
<dbReference type="SMART" id="SM00448">
    <property type="entry name" value="REC"/>
    <property type="match status" value="1"/>
</dbReference>
<protein>
    <recommendedName>
        <fullName evidence="2">histidine kinase</fullName>
        <ecNumber evidence="2">2.7.13.3</ecNumber>
    </recommendedName>
</protein>
<evidence type="ECO:0000256" key="1">
    <source>
        <dbReference type="ARBA" id="ARBA00000085"/>
    </source>
</evidence>
<dbReference type="SUPFAM" id="SSF52172">
    <property type="entry name" value="CheY-like"/>
    <property type="match status" value="1"/>
</dbReference>
<accession>A0ABX8Z3B0</accession>
<dbReference type="Pfam" id="PF00072">
    <property type="entry name" value="Response_reg"/>
    <property type="match status" value="1"/>
</dbReference>
<evidence type="ECO:0000259" key="6">
    <source>
        <dbReference type="PROSITE" id="PS50110"/>
    </source>
</evidence>
<dbReference type="InterPro" id="IPR011006">
    <property type="entry name" value="CheY-like_superfamily"/>
</dbReference>
<dbReference type="Pfam" id="PF02518">
    <property type="entry name" value="HATPase_c"/>
    <property type="match status" value="1"/>
</dbReference>
<dbReference type="CDD" id="cd00082">
    <property type="entry name" value="HisKA"/>
    <property type="match status" value="1"/>
</dbReference>
<evidence type="ECO:0000259" key="5">
    <source>
        <dbReference type="PROSITE" id="PS50109"/>
    </source>
</evidence>
<dbReference type="EC" id="2.7.13.3" evidence="2"/>
<dbReference type="CDD" id="cd00075">
    <property type="entry name" value="HATPase"/>
    <property type="match status" value="1"/>
</dbReference>
<dbReference type="SUPFAM" id="SSF55874">
    <property type="entry name" value="ATPase domain of HSP90 chaperone/DNA topoisomerase II/histidine kinase"/>
    <property type="match status" value="1"/>
</dbReference>
<dbReference type="EMBL" id="CP081150">
    <property type="protein sequence ID" value="QZA77051.1"/>
    <property type="molecule type" value="Genomic_DNA"/>
</dbReference>
<dbReference type="PANTHER" id="PTHR43547:SF2">
    <property type="entry name" value="HYBRID SIGNAL TRANSDUCTION HISTIDINE KINASE C"/>
    <property type="match status" value="1"/>
</dbReference>
<evidence type="ECO:0000256" key="3">
    <source>
        <dbReference type="ARBA" id="ARBA00022553"/>
    </source>
</evidence>
<evidence type="ECO:0000313" key="7">
    <source>
        <dbReference type="EMBL" id="QZA77051.1"/>
    </source>
</evidence>
<dbReference type="PRINTS" id="PR00344">
    <property type="entry name" value="BCTRLSENSOR"/>
</dbReference>
<proteinExistence type="predicted"/>
<feature type="domain" description="Response regulatory" evidence="6">
    <location>
        <begin position="6"/>
        <end position="122"/>
    </location>
</feature>
<dbReference type="SUPFAM" id="SSF47384">
    <property type="entry name" value="Homodimeric domain of signal transducing histidine kinase"/>
    <property type="match status" value="1"/>
</dbReference>